<dbReference type="GeneID" id="68694195"/>
<sequence>MRGEFADHVYLAALHSPEFTDAFGADYTTAVEPPRVSSLVRSLSDTHAWATRETNVVADLERGDYVVFHREWGVRAVGQVWSVSVDSDDVARHTALTDPAGGWGVVTLTNVQPALDHVSLKSLGIDDVRTSRSLYRLSNDDTTADLSGRYRTAARFVEELVENPLAFDVPPGGTPPDRRPAPPGQAGGGVSLLDTPVEAHLDALDRVRATAWRVLALGVVLLAATLGVVERYRVAPEEPFAFTPAVWVGVGALAVGAALATGVVVHGSLRPRPGLPTFTREQTGAVERAGVTDRDSDAAGHAAATAAAYCSHIHAITRRLGAATGTAAVGVLAGAVYLAYGLGAQVTTAIRPLSVVAFVGFPALIVAALGYAFAVHTDHRLRSVSVGELSASLPAVPRMGAAVTARVRALTRRLFAFAERHR</sequence>
<accession>A0A4D6GU33</accession>
<feature type="region of interest" description="Disordered" evidence="1">
    <location>
        <begin position="165"/>
        <end position="191"/>
    </location>
</feature>
<feature type="transmembrane region" description="Helical" evidence="2">
    <location>
        <begin position="352"/>
        <end position="374"/>
    </location>
</feature>
<evidence type="ECO:0000313" key="4">
    <source>
        <dbReference type="EMBL" id="TYO81513.1"/>
    </source>
</evidence>
<evidence type="ECO:0000313" key="6">
    <source>
        <dbReference type="Proteomes" id="UP000323075"/>
    </source>
</evidence>
<evidence type="ECO:0000313" key="5">
    <source>
        <dbReference type="Proteomes" id="UP000296216"/>
    </source>
</evidence>
<gene>
    <name evidence="4" type="ORF">APQ99_00016</name>
    <name evidence="3" type="ORF">HBSAL_07965</name>
</gene>
<reference evidence="3 5" key="1">
    <citation type="journal article" date="2019" name="Microbiol. Resour. Announc.">
        <title>The Genome Sequence of the Halobacterium salinarum Type Strain Is Closely Related to That of Laboratory Strains NRC-1 and R1.</title>
        <authorList>
            <person name="Pfeiffer F."/>
            <person name="Marchfelder A."/>
            <person name="Habermann B."/>
            <person name="Dyall-Smith M.L."/>
        </authorList>
    </citation>
    <scope>NUCLEOTIDE SEQUENCE [LARGE SCALE GENOMIC DNA]</scope>
    <source>
        <strain evidence="3">91-R6</strain>
        <strain evidence="5">ATCC 33171 / DSM 3754 / JCM 8978 / NBRC 102687 / NCIMB 764 / 91-R6</strain>
    </source>
</reference>
<reference evidence="3" key="3">
    <citation type="journal article" name="MicrobiologyOpen">
        <title>Whole-genome comparison between the type strain of Halobacterium salinarum (DSM 3754(T)) and the laboratory strains R1 and NRC-1.</title>
        <authorList>
            <person name="Pfeiffer F."/>
            <person name="Losensky G."/>
            <person name="Marchfelder A."/>
            <person name="Habermann B."/>
            <person name="Dyall-Smith M."/>
        </authorList>
    </citation>
    <scope>NUCLEOTIDE SEQUENCE</scope>
    <source>
        <strain evidence="3">91-R6</strain>
    </source>
</reference>
<evidence type="ECO:0000256" key="1">
    <source>
        <dbReference type="SAM" id="MobiDB-lite"/>
    </source>
</evidence>
<name>A0A4D6GU33_HALS9</name>
<proteinExistence type="predicted"/>
<reference evidence="4 6" key="2">
    <citation type="submission" date="2019-07" db="EMBL/GenBank/DDBJ databases">
        <title>Genomic Encyclopedia of Archaeal and Bacterial Type Strains, Phase II (KMG-II): from individual species to whole genera.</title>
        <authorList>
            <person name="Goeker M."/>
        </authorList>
    </citation>
    <scope>NUCLEOTIDE SEQUENCE [LARGE SCALE GENOMIC DNA]</scope>
    <source>
        <strain evidence="4 6">DSM 3754</strain>
    </source>
</reference>
<evidence type="ECO:0000256" key="2">
    <source>
        <dbReference type="SAM" id="Phobius"/>
    </source>
</evidence>
<dbReference type="Proteomes" id="UP000323075">
    <property type="component" value="Unassembled WGS sequence"/>
</dbReference>
<dbReference type="Proteomes" id="UP000296216">
    <property type="component" value="Chromosome"/>
</dbReference>
<dbReference type="EMBL" id="CP038631">
    <property type="protein sequence ID" value="QCC45243.1"/>
    <property type="molecule type" value="Genomic_DNA"/>
</dbReference>
<dbReference type="EMBL" id="VRYN01000001">
    <property type="protein sequence ID" value="TYO81513.1"/>
    <property type="molecule type" value="Genomic_DNA"/>
</dbReference>
<keyword evidence="2" id="KW-1133">Transmembrane helix</keyword>
<feature type="transmembrane region" description="Helical" evidence="2">
    <location>
        <begin position="320"/>
        <end position="340"/>
    </location>
</feature>
<protein>
    <submittedName>
        <fullName evidence="3">Uncharacterized protein</fullName>
    </submittedName>
</protein>
<keyword evidence="2" id="KW-0472">Membrane</keyword>
<dbReference type="AlphaFoldDB" id="A0A4D6GU33"/>
<evidence type="ECO:0000313" key="3">
    <source>
        <dbReference type="EMBL" id="QCC45243.1"/>
    </source>
</evidence>
<feature type="transmembrane region" description="Helical" evidence="2">
    <location>
        <begin position="210"/>
        <end position="229"/>
    </location>
</feature>
<dbReference type="RefSeq" id="WP_010903084.1">
    <property type="nucleotide sequence ID" value="NZ_VRYN01000001.1"/>
</dbReference>
<organism evidence="3 5">
    <name type="scientific">Halobacterium salinarum (strain ATCC 33171 / DSM 3754 / JCM 8978 / NBRC 102687 / NCIMB 764 / 91-R6)</name>
    <dbReference type="NCBI Taxonomy" id="2597657"/>
    <lineage>
        <taxon>Archaea</taxon>
        <taxon>Methanobacteriati</taxon>
        <taxon>Methanobacteriota</taxon>
        <taxon>Stenosarchaea group</taxon>
        <taxon>Halobacteria</taxon>
        <taxon>Halobacteriales</taxon>
        <taxon>Halobacteriaceae</taxon>
        <taxon>Halobacterium</taxon>
    </lineage>
</organism>
<feature type="transmembrane region" description="Helical" evidence="2">
    <location>
        <begin position="241"/>
        <end position="265"/>
    </location>
</feature>
<keyword evidence="2" id="KW-0812">Transmembrane</keyword>